<dbReference type="GO" id="GO:0005886">
    <property type="term" value="C:plasma membrane"/>
    <property type="evidence" value="ECO:0007669"/>
    <property type="project" value="TreeGrafter"/>
</dbReference>
<dbReference type="AlphaFoldDB" id="M7SBZ3"/>
<dbReference type="SUPFAM" id="SSF48113">
    <property type="entry name" value="Heme-dependent peroxidases"/>
    <property type="match status" value="1"/>
</dbReference>
<feature type="domain" description="Plant heme peroxidase family profile" evidence="8">
    <location>
        <begin position="51"/>
        <end position="267"/>
    </location>
</feature>
<evidence type="ECO:0000313" key="11">
    <source>
        <dbReference type="Proteomes" id="UP000012174"/>
    </source>
</evidence>
<sequence length="547" mass="57669">MATTSIDTKNNVRSGGMDGSIQFELGYAENIGPAFNTTINFMKDFFTSQSSVADIVALGMYFAVRSCGGPPLSVSGGRVDATTGGPLSNVPVPQNSAYIFENQFSRMGFSRTEMIQAVACGHTLGSVHADEFPQIVPVGSAPPNDEISMDSTMTTFDNRIVTEYVSGNTTNPLVVGPSIKATRNSDFKVFSYDQNVTINGMSDPAEFRSICQTVFQKMIDTVPSSVTLSAPIQPYFVKPVDMQVTLNAGASTMQLGGLIRVRTTTLGGDSVSSVAVTFKDRNGGSNCGSAGCTFTASLLGASSGFDDTGTTQTVDNNGNSYPLQDSILIQGPQSCVLSSTGALTVTAAKEATNGRALTGASFAYDGMTLDSCMGNCTGFYYWGAEYGRECYCGDSLAATSESTVLDDCNMVCSGDDTQYCGAGDRIELYSSTATQPTPTATLAPKPTVSPYVRVGCYKEVPNGRALTGAAYADDAMTLEMCASECSSFPYWATEYGRECYCGNTLDASSTPASEGDCNMICAGDKYEYCGAGDRLELYYANTTNGLP</sequence>
<evidence type="ECO:0000313" key="10">
    <source>
        <dbReference type="EMBL" id="EMR61662.1"/>
    </source>
</evidence>
<keyword evidence="11" id="KW-1185">Reference proteome</keyword>
<protein>
    <submittedName>
        <fullName evidence="10">Putative wsc domain containing protein</fullName>
    </submittedName>
</protein>
<name>M7SBZ3_EUTLA</name>
<dbReference type="eggNOG" id="KOG4157">
    <property type="taxonomic scope" value="Eukaryota"/>
</dbReference>
<dbReference type="PANTHER" id="PTHR24269">
    <property type="entry name" value="KREMEN PROTEIN"/>
    <property type="match status" value="1"/>
</dbReference>
<dbReference type="PRINTS" id="PR00458">
    <property type="entry name" value="PEROXIDASE"/>
</dbReference>
<dbReference type="Gene3D" id="1.10.520.10">
    <property type="match status" value="1"/>
</dbReference>
<evidence type="ECO:0000259" key="9">
    <source>
        <dbReference type="PROSITE" id="PS51212"/>
    </source>
</evidence>
<dbReference type="InterPro" id="IPR002889">
    <property type="entry name" value="WSC_carb-bd"/>
</dbReference>
<keyword evidence="6" id="KW-0325">Glycoprotein</keyword>
<keyword evidence="4" id="KW-1133">Transmembrane helix</keyword>
<feature type="domain" description="WSC" evidence="9">
    <location>
        <begin position="329"/>
        <end position="432"/>
    </location>
</feature>
<dbReference type="PANTHER" id="PTHR24269:SF16">
    <property type="entry name" value="PROTEIN SLG1"/>
    <property type="match status" value="1"/>
</dbReference>
<evidence type="ECO:0000259" key="8">
    <source>
        <dbReference type="PROSITE" id="PS50873"/>
    </source>
</evidence>
<dbReference type="InterPro" id="IPR010255">
    <property type="entry name" value="Haem_peroxidase_sf"/>
</dbReference>
<comment type="subcellular location">
    <subcellularLocation>
        <location evidence="1">Membrane</location>
        <topology evidence="1">Single-pass membrane protein</topology>
    </subcellularLocation>
</comment>
<dbReference type="InterPro" id="IPR051836">
    <property type="entry name" value="Kremen_rcpt"/>
</dbReference>
<dbReference type="EMBL" id="KB707569">
    <property type="protein sequence ID" value="EMR61662.1"/>
    <property type="molecule type" value="Genomic_DNA"/>
</dbReference>
<accession>M7SBZ3</accession>
<dbReference type="GO" id="GO:0020037">
    <property type="term" value="F:heme binding"/>
    <property type="evidence" value="ECO:0007669"/>
    <property type="project" value="InterPro"/>
</dbReference>
<evidence type="ECO:0000256" key="2">
    <source>
        <dbReference type="ARBA" id="ARBA00022692"/>
    </source>
</evidence>
<dbReference type="PROSITE" id="PS51212">
    <property type="entry name" value="WSC"/>
    <property type="match status" value="2"/>
</dbReference>
<keyword evidence="2" id="KW-0812">Transmembrane</keyword>
<evidence type="ECO:0000256" key="4">
    <source>
        <dbReference type="ARBA" id="ARBA00022989"/>
    </source>
</evidence>
<dbReference type="Pfam" id="PF01822">
    <property type="entry name" value="WSC"/>
    <property type="match status" value="2"/>
</dbReference>
<dbReference type="Pfam" id="PF00141">
    <property type="entry name" value="peroxidase"/>
    <property type="match status" value="1"/>
</dbReference>
<evidence type="ECO:0000256" key="3">
    <source>
        <dbReference type="ARBA" id="ARBA00022729"/>
    </source>
</evidence>
<feature type="domain" description="WSC" evidence="9">
    <location>
        <begin position="450"/>
        <end position="541"/>
    </location>
</feature>
<evidence type="ECO:0000256" key="7">
    <source>
        <dbReference type="RuleBase" id="RU004241"/>
    </source>
</evidence>
<reference evidence="11" key="1">
    <citation type="journal article" date="2013" name="Genome Announc.">
        <title>Draft genome sequence of the grapevine dieback fungus Eutypa lata UCR-EL1.</title>
        <authorList>
            <person name="Blanco-Ulate B."/>
            <person name="Rolshausen P.E."/>
            <person name="Cantu D."/>
        </authorList>
    </citation>
    <scope>NUCLEOTIDE SEQUENCE [LARGE SCALE GENOMIC DNA]</scope>
    <source>
        <strain evidence="11">UCR-EL1</strain>
    </source>
</reference>
<comment type="similarity">
    <text evidence="7">Belongs to the peroxidase family.</text>
</comment>
<dbReference type="GO" id="GO:0006979">
    <property type="term" value="P:response to oxidative stress"/>
    <property type="evidence" value="ECO:0007669"/>
    <property type="project" value="InterPro"/>
</dbReference>
<keyword evidence="3" id="KW-0732">Signal</keyword>
<dbReference type="HOGENOM" id="CLU_035270_0_0_1"/>
<proteinExistence type="inferred from homology"/>
<dbReference type="KEGG" id="ela:UCREL1_11401"/>
<dbReference type="Proteomes" id="UP000012174">
    <property type="component" value="Unassembled WGS sequence"/>
</dbReference>
<dbReference type="InterPro" id="IPR002016">
    <property type="entry name" value="Haem_peroxidase"/>
</dbReference>
<evidence type="ECO:0000256" key="6">
    <source>
        <dbReference type="ARBA" id="ARBA00023180"/>
    </source>
</evidence>
<organism evidence="10 11">
    <name type="scientific">Eutypa lata (strain UCR-EL1)</name>
    <name type="common">Grapevine dieback disease fungus</name>
    <name type="synonym">Eutypa armeniacae</name>
    <dbReference type="NCBI Taxonomy" id="1287681"/>
    <lineage>
        <taxon>Eukaryota</taxon>
        <taxon>Fungi</taxon>
        <taxon>Dikarya</taxon>
        <taxon>Ascomycota</taxon>
        <taxon>Pezizomycotina</taxon>
        <taxon>Sordariomycetes</taxon>
        <taxon>Xylariomycetidae</taxon>
        <taxon>Xylariales</taxon>
        <taxon>Diatrypaceae</taxon>
        <taxon>Eutypa</taxon>
    </lineage>
</organism>
<keyword evidence="5" id="KW-0472">Membrane</keyword>
<dbReference type="OrthoDB" id="5985073at2759"/>
<evidence type="ECO:0000256" key="1">
    <source>
        <dbReference type="ARBA" id="ARBA00004167"/>
    </source>
</evidence>
<evidence type="ECO:0000256" key="5">
    <source>
        <dbReference type="ARBA" id="ARBA00023136"/>
    </source>
</evidence>
<dbReference type="GO" id="GO:0004601">
    <property type="term" value="F:peroxidase activity"/>
    <property type="evidence" value="ECO:0007669"/>
    <property type="project" value="InterPro"/>
</dbReference>
<dbReference type="PROSITE" id="PS50873">
    <property type="entry name" value="PEROXIDASE_4"/>
    <property type="match status" value="1"/>
</dbReference>
<gene>
    <name evidence="10" type="ORF">UCREL1_11401</name>
</gene>
<dbReference type="SMART" id="SM00321">
    <property type="entry name" value="WSC"/>
    <property type="match status" value="2"/>
</dbReference>